<dbReference type="RefSeq" id="WP_153973933.1">
    <property type="nucleotide sequence ID" value="NZ_CP039268.1"/>
</dbReference>
<dbReference type="InterPro" id="IPR000089">
    <property type="entry name" value="Biotin_lipoyl"/>
</dbReference>
<evidence type="ECO:0000256" key="10">
    <source>
        <dbReference type="ARBA" id="ARBA00052761"/>
    </source>
</evidence>
<dbReference type="PANTHER" id="PTHR43416">
    <property type="entry name" value="DIHYDROLIPOYLLYSINE-RESIDUE SUCCINYLTRANSFERASE COMPONENT OF 2-OXOGLUTARATE DEHYDROGENASE COMPLEX, MITOCHONDRIAL-RELATED"/>
    <property type="match status" value="1"/>
</dbReference>
<dbReference type="SUPFAM" id="SSF51230">
    <property type="entry name" value="Single hybrid motif"/>
    <property type="match status" value="1"/>
</dbReference>
<evidence type="ECO:0000259" key="13">
    <source>
        <dbReference type="PROSITE" id="PS50968"/>
    </source>
</evidence>
<dbReference type="PANTHER" id="PTHR43416:SF5">
    <property type="entry name" value="DIHYDROLIPOYLLYSINE-RESIDUE SUCCINYLTRANSFERASE COMPONENT OF 2-OXOGLUTARATE DEHYDROGENASE COMPLEX, MITOCHONDRIAL"/>
    <property type="match status" value="1"/>
</dbReference>
<feature type="region of interest" description="Disordered" evidence="12">
    <location>
        <begin position="83"/>
        <end position="122"/>
    </location>
</feature>
<dbReference type="InterPro" id="IPR003016">
    <property type="entry name" value="2-oxoA_DH_lipoyl-BS"/>
</dbReference>
<dbReference type="InterPro" id="IPR011053">
    <property type="entry name" value="Single_hybrid_motif"/>
</dbReference>
<feature type="domain" description="Lipoyl-binding" evidence="13">
    <location>
        <begin position="2"/>
        <end position="77"/>
    </location>
</feature>
<dbReference type="PROSITE" id="PS51826">
    <property type="entry name" value="PSBD"/>
    <property type="match status" value="1"/>
</dbReference>
<keyword evidence="8 11" id="KW-0450">Lipoyl</keyword>
<dbReference type="GO" id="GO:0006099">
    <property type="term" value="P:tricarboxylic acid cycle"/>
    <property type="evidence" value="ECO:0007669"/>
    <property type="project" value="UniProtKB-UniRule"/>
</dbReference>
<dbReference type="Gene3D" id="4.10.320.10">
    <property type="entry name" value="E3-binding domain"/>
    <property type="match status" value="1"/>
</dbReference>
<dbReference type="InterPro" id="IPR006255">
    <property type="entry name" value="SucB"/>
</dbReference>
<dbReference type="Proteomes" id="UP000426424">
    <property type="component" value="Chromosome"/>
</dbReference>
<dbReference type="GO" id="GO:0045252">
    <property type="term" value="C:oxoglutarate dehydrogenase complex"/>
    <property type="evidence" value="ECO:0007669"/>
    <property type="project" value="UniProtKB-UniRule"/>
</dbReference>
<evidence type="ECO:0000256" key="2">
    <source>
        <dbReference type="ARBA" id="ARBA00005145"/>
    </source>
</evidence>
<sequence length="426" mass="46048">MSLEVRVPALPESVTDARVLTWSKGPGEVVREGEPLVELETDKVILEVPSPRAGVLREILAEEGARVQADEVLALIDEGAVSALPGATPTPPAASQPTKSPTPLAEEGLGEGGPQTGASPHLTPSARQLVRELHLDPSQIPSRDGRIQKADVLAYLDAREGQVPERHPDLAATRSAPGADPQPPESTGETATGPRPERRVPMTRLRARIAERLLQAQQNAALLTTFNEVDLSAVNALRARYKETFEQRHGVRLGLMAFFVKAVVEALQRFPVLNAAIDGEDILYHGYYDIGIAVSSPRGLVVPILRNADRLGMAEIEQGIAEFARKAKDGSLSYEELTGGTFSITNGGVFGSLLSTPILNPPQSAILGLHRIQERPIVKDGQILVAPMMYLALTYDHRLIDGREAVQFLVAIKELVEDPVRLLLRV</sequence>
<dbReference type="InterPro" id="IPR001078">
    <property type="entry name" value="2-oxoacid_DH_actylTfrase"/>
</dbReference>
<dbReference type="InterPro" id="IPR023213">
    <property type="entry name" value="CAT-like_dom_sf"/>
</dbReference>
<evidence type="ECO:0000256" key="5">
    <source>
        <dbReference type="ARBA" id="ARBA00019511"/>
    </source>
</evidence>
<comment type="function">
    <text evidence="1 11">E2 component of the 2-oxoglutarate dehydrogenase (OGDH) complex which catalyzes the second step in the conversion of 2-oxoglutarate to succinyl-CoA and CO(2).</text>
</comment>
<dbReference type="NCBIfam" id="NF004309">
    <property type="entry name" value="PRK05704.1"/>
    <property type="match status" value="1"/>
</dbReference>
<gene>
    <name evidence="15" type="primary">odhB</name>
    <name evidence="15" type="ORF">E6P07_01230</name>
</gene>
<name>A0A6I6DVZ5_THETI</name>
<evidence type="ECO:0000256" key="1">
    <source>
        <dbReference type="ARBA" id="ARBA00004052"/>
    </source>
</evidence>
<dbReference type="GO" id="GO:0033512">
    <property type="term" value="P:L-lysine catabolic process to acetyl-CoA via saccharopine"/>
    <property type="evidence" value="ECO:0007669"/>
    <property type="project" value="UniProtKB-UniRule"/>
</dbReference>
<evidence type="ECO:0000256" key="8">
    <source>
        <dbReference type="ARBA" id="ARBA00022823"/>
    </source>
</evidence>
<dbReference type="SUPFAM" id="SSF47005">
    <property type="entry name" value="Peripheral subunit-binding domain of 2-oxo acid dehydrogenase complex"/>
    <property type="match status" value="1"/>
</dbReference>
<dbReference type="AlphaFoldDB" id="A0A6I6DVZ5"/>
<dbReference type="Gene3D" id="2.40.50.100">
    <property type="match status" value="1"/>
</dbReference>
<dbReference type="EMBL" id="CP039268">
    <property type="protein sequence ID" value="QGU31734.1"/>
    <property type="molecule type" value="Genomic_DNA"/>
</dbReference>
<reference evidence="15 16" key="1">
    <citation type="submission" date="2019-12" db="EMBL/GenBank/DDBJ databases">
        <title>The complete genome of the thermophilic, anoxygenic phototrophic gammaproteobacterium Thermochromatium tepidum.</title>
        <authorList>
            <person name="Sattley W.M."/>
            <person name="Swingley W.D."/>
            <person name="Burchell B.M."/>
            <person name="Gurbani S.A."/>
            <person name="Kujawa C.M."/>
            <person name="Nuccio D.A."/>
            <person name="Schladweiler J."/>
            <person name="Shaffer K.N."/>
            <person name="Stokes L.M."/>
            <person name="Touchman J.W."/>
            <person name="Blankenship R.E."/>
            <person name="Madigan M.T."/>
        </authorList>
    </citation>
    <scope>NUCLEOTIDE SEQUENCE [LARGE SCALE GENOMIC DNA]</scope>
    <source>
        <strain evidence="15 16">ATCC 43061</strain>
    </source>
</reference>
<dbReference type="GO" id="GO:0004149">
    <property type="term" value="F:dihydrolipoyllysine-residue succinyltransferase activity"/>
    <property type="evidence" value="ECO:0007669"/>
    <property type="project" value="UniProtKB-UniRule"/>
</dbReference>
<comment type="similarity">
    <text evidence="3 11">Belongs to the 2-oxoacid dehydrogenase family.</text>
</comment>
<evidence type="ECO:0000313" key="15">
    <source>
        <dbReference type="EMBL" id="QGU31734.1"/>
    </source>
</evidence>
<keyword evidence="16" id="KW-1185">Reference proteome</keyword>
<feature type="domain" description="Peripheral subunit-binding (PSBD)" evidence="14">
    <location>
        <begin position="121"/>
        <end position="156"/>
    </location>
</feature>
<dbReference type="Pfam" id="PF02817">
    <property type="entry name" value="E3_binding"/>
    <property type="match status" value="1"/>
</dbReference>
<evidence type="ECO:0000256" key="7">
    <source>
        <dbReference type="ARBA" id="ARBA00022679"/>
    </source>
</evidence>
<comment type="cofactor">
    <cofactor evidence="11">
        <name>(R)-lipoate</name>
        <dbReference type="ChEBI" id="CHEBI:83088"/>
    </cofactor>
    <text evidence="11">Binds 1 lipoyl cofactor covalently.</text>
</comment>
<dbReference type="KEGG" id="ttp:E6P07_01230"/>
<proteinExistence type="inferred from homology"/>
<evidence type="ECO:0000259" key="14">
    <source>
        <dbReference type="PROSITE" id="PS51826"/>
    </source>
</evidence>
<comment type="catalytic activity">
    <reaction evidence="10 11">
        <text>N(6)-[(R)-dihydrolipoyl]-L-lysyl-[protein] + succinyl-CoA = N(6)-[(R)-S(8)-succinyldihydrolipoyl]-L-lysyl-[protein] + CoA</text>
        <dbReference type="Rhea" id="RHEA:15213"/>
        <dbReference type="Rhea" id="RHEA-COMP:10475"/>
        <dbReference type="Rhea" id="RHEA-COMP:20092"/>
        <dbReference type="ChEBI" id="CHEBI:57287"/>
        <dbReference type="ChEBI" id="CHEBI:57292"/>
        <dbReference type="ChEBI" id="CHEBI:83100"/>
        <dbReference type="ChEBI" id="CHEBI:83120"/>
        <dbReference type="EC" id="2.3.1.61"/>
    </reaction>
</comment>
<feature type="region of interest" description="Disordered" evidence="12">
    <location>
        <begin position="164"/>
        <end position="200"/>
    </location>
</feature>
<dbReference type="FunFam" id="3.30.559.10:FF:000007">
    <property type="entry name" value="Dihydrolipoamide acetyltransferase component of pyruvate dehydrogenase complex"/>
    <property type="match status" value="1"/>
</dbReference>
<dbReference type="UniPathway" id="UPA00868">
    <property type="reaction ID" value="UER00840"/>
</dbReference>
<feature type="compositionally biased region" description="Low complexity" evidence="12">
    <location>
        <begin position="95"/>
        <end position="107"/>
    </location>
</feature>
<keyword evidence="6 11" id="KW-0816">Tricarboxylic acid cycle</keyword>
<dbReference type="Pfam" id="PF00198">
    <property type="entry name" value="2-oxoacid_dh"/>
    <property type="match status" value="1"/>
</dbReference>
<dbReference type="GO" id="GO:0005829">
    <property type="term" value="C:cytosol"/>
    <property type="evidence" value="ECO:0007669"/>
    <property type="project" value="TreeGrafter"/>
</dbReference>
<evidence type="ECO:0000313" key="16">
    <source>
        <dbReference type="Proteomes" id="UP000426424"/>
    </source>
</evidence>
<dbReference type="OrthoDB" id="9805770at2"/>
<evidence type="ECO:0000256" key="12">
    <source>
        <dbReference type="SAM" id="MobiDB-lite"/>
    </source>
</evidence>
<evidence type="ECO:0000256" key="3">
    <source>
        <dbReference type="ARBA" id="ARBA00007317"/>
    </source>
</evidence>
<evidence type="ECO:0000256" key="11">
    <source>
        <dbReference type="RuleBase" id="RU361138"/>
    </source>
</evidence>
<comment type="pathway">
    <text evidence="2 11">Amino-acid degradation; L-lysine degradation via saccharopine pathway; glutaryl-CoA from L-lysine: step 6/6.</text>
</comment>
<evidence type="ECO:0000256" key="6">
    <source>
        <dbReference type="ARBA" id="ARBA00022532"/>
    </source>
</evidence>
<protein>
    <recommendedName>
        <fullName evidence="5 11">Dihydrolipoyllysine-residue succinyltransferase component of 2-oxoglutarate dehydrogenase complex</fullName>
        <ecNumber evidence="4 11">2.3.1.61</ecNumber>
    </recommendedName>
    <alternativeName>
        <fullName evidence="11">2-oxoglutarate dehydrogenase complex component E2</fullName>
    </alternativeName>
</protein>
<evidence type="ECO:0000256" key="9">
    <source>
        <dbReference type="ARBA" id="ARBA00023315"/>
    </source>
</evidence>
<dbReference type="InterPro" id="IPR004167">
    <property type="entry name" value="PSBD"/>
</dbReference>
<organism evidence="15 16">
    <name type="scientific">Thermochromatium tepidum ATCC 43061</name>
    <dbReference type="NCBI Taxonomy" id="316276"/>
    <lineage>
        <taxon>Bacteria</taxon>
        <taxon>Pseudomonadati</taxon>
        <taxon>Pseudomonadota</taxon>
        <taxon>Gammaproteobacteria</taxon>
        <taxon>Chromatiales</taxon>
        <taxon>Chromatiaceae</taxon>
        <taxon>Thermochromatium</taxon>
    </lineage>
</organism>
<dbReference type="InterPro" id="IPR036625">
    <property type="entry name" value="E3-bd_dom_sf"/>
</dbReference>
<dbReference type="PROSITE" id="PS50968">
    <property type="entry name" value="BIOTINYL_LIPOYL"/>
    <property type="match status" value="1"/>
</dbReference>
<dbReference type="SUPFAM" id="SSF52777">
    <property type="entry name" value="CoA-dependent acyltransferases"/>
    <property type="match status" value="1"/>
</dbReference>
<dbReference type="Pfam" id="PF00364">
    <property type="entry name" value="Biotin_lipoyl"/>
    <property type="match status" value="1"/>
</dbReference>
<evidence type="ECO:0000256" key="4">
    <source>
        <dbReference type="ARBA" id="ARBA00012945"/>
    </source>
</evidence>
<dbReference type="CDD" id="cd06849">
    <property type="entry name" value="lipoyl_domain"/>
    <property type="match status" value="1"/>
</dbReference>
<dbReference type="InterPro" id="IPR050537">
    <property type="entry name" value="2-oxoacid_dehydrogenase"/>
</dbReference>
<accession>A0A6I6DVZ5</accession>
<dbReference type="Gene3D" id="3.30.559.10">
    <property type="entry name" value="Chloramphenicol acetyltransferase-like domain"/>
    <property type="match status" value="1"/>
</dbReference>
<dbReference type="EC" id="2.3.1.61" evidence="4 11"/>
<keyword evidence="9 11" id="KW-0012">Acyltransferase</keyword>
<keyword evidence="7 11" id="KW-0808">Transferase</keyword>
<dbReference type="NCBIfam" id="TIGR01347">
    <property type="entry name" value="sucB"/>
    <property type="match status" value="1"/>
</dbReference>
<dbReference type="PROSITE" id="PS00189">
    <property type="entry name" value="LIPOYL"/>
    <property type="match status" value="1"/>
</dbReference>